<organism evidence="3 4">
    <name type="scientific">Insulibacter thermoxylanivorax</name>
    <dbReference type="NCBI Taxonomy" id="2749268"/>
    <lineage>
        <taxon>Bacteria</taxon>
        <taxon>Bacillati</taxon>
        <taxon>Bacillota</taxon>
        <taxon>Bacilli</taxon>
        <taxon>Bacillales</taxon>
        <taxon>Paenibacillaceae</taxon>
        <taxon>Insulibacter</taxon>
    </lineage>
</organism>
<proteinExistence type="predicted"/>
<dbReference type="EMBL" id="BMAQ01000009">
    <property type="protein sequence ID" value="GFR37941.1"/>
    <property type="molecule type" value="Genomic_DNA"/>
</dbReference>
<sequence length="353" mass="39627">MIRFGLIGCGRIADRHIASLAACRGAELAALCDIREERMREAEQAYRMRGGVSKGISQHLDVDHLLQDDRIDAIVICTHSALHAELALRALQAGKHVILEKPMTLSLADAKHIIQLAEEKALKVQICHQLRYRPLMRRVKDLIEQGALGRVYMGTATIRLQRSKRYYEEAHWRGTWEQDGGMLLNQGIHLIDLLQWFLGDAVHVYGKMARTSMPKETEDIAAGIIQFAGGGIGIIEANTISKPGNFDNAVTLFAERGTISIGGIKMNEIRRWYIEDGAQPPDEDELKIDEHQLMYESYVRALEGDADQMLIDAGDGSKALEMIFALYESVRQGREISLPLRNFATTMMTEWEG</sequence>
<evidence type="ECO:0000259" key="2">
    <source>
        <dbReference type="Pfam" id="PF22725"/>
    </source>
</evidence>
<keyword evidence="4" id="KW-1185">Reference proteome</keyword>
<dbReference type="GO" id="GO:0000166">
    <property type="term" value="F:nucleotide binding"/>
    <property type="evidence" value="ECO:0007669"/>
    <property type="project" value="InterPro"/>
</dbReference>
<comment type="caution">
    <text evidence="3">The sequence shown here is derived from an EMBL/GenBank/DDBJ whole genome shotgun (WGS) entry which is preliminary data.</text>
</comment>
<dbReference type="Proteomes" id="UP000654993">
    <property type="component" value="Unassembled WGS sequence"/>
</dbReference>
<dbReference type="AlphaFoldDB" id="A0A916VFY6"/>
<evidence type="ECO:0000313" key="4">
    <source>
        <dbReference type="Proteomes" id="UP000654993"/>
    </source>
</evidence>
<dbReference type="InterPro" id="IPR055170">
    <property type="entry name" value="GFO_IDH_MocA-like_dom"/>
</dbReference>
<dbReference type="Pfam" id="PF22725">
    <property type="entry name" value="GFO_IDH_MocA_C3"/>
    <property type="match status" value="1"/>
</dbReference>
<evidence type="ECO:0000313" key="3">
    <source>
        <dbReference type="EMBL" id="GFR37941.1"/>
    </source>
</evidence>
<name>A0A916VFY6_9BACL</name>
<evidence type="ECO:0000259" key="1">
    <source>
        <dbReference type="Pfam" id="PF01408"/>
    </source>
</evidence>
<gene>
    <name evidence="3" type="ORF">PRECH8_12370</name>
</gene>
<dbReference type="SUPFAM" id="SSF55347">
    <property type="entry name" value="Glyceraldehyde-3-phosphate dehydrogenase-like, C-terminal domain"/>
    <property type="match status" value="1"/>
</dbReference>
<dbReference type="SUPFAM" id="SSF51735">
    <property type="entry name" value="NAD(P)-binding Rossmann-fold domains"/>
    <property type="match status" value="1"/>
</dbReference>
<dbReference type="Gene3D" id="3.40.50.720">
    <property type="entry name" value="NAD(P)-binding Rossmann-like Domain"/>
    <property type="match status" value="1"/>
</dbReference>
<dbReference type="Gene3D" id="3.30.360.10">
    <property type="entry name" value="Dihydrodipicolinate Reductase, domain 2"/>
    <property type="match status" value="1"/>
</dbReference>
<reference evidence="3" key="2">
    <citation type="journal article" date="2021" name="Data Brief">
        <title>Draft genome sequence data of the facultative, thermophilic, xylanolytic bacterium Paenibacillus sp. strain DA-C8.</title>
        <authorList>
            <person name="Chhe C."/>
            <person name="Uke A."/>
            <person name="Baramee S."/>
            <person name="Ungkulpasvich U."/>
            <person name="Tachaapaikoon C."/>
            <person name="Pason P."/>
            <person name="Waeonukul R."/>
            <person name="Ratanakhanokchai K."/>
            <person name="Kosugi A."/>
        </authorList>
    </citation>
    <scope>NUCLEOTIDE SEQUENCE</scope>
    <source>
        <strain evidence="3">DA-C8</strain>
    </source>
</reference>
<dbReference type="PANTHER" id="PTHR43249:SF1">
    <property type="entry name" value="D-GLUCOSIDE 3-DEHYDROGENASE"/>
    <property type="match status" value="1"/>
</dbReference>
<feature type="domain" description="Gfo/Idh/MocA-like oxidoreductase N-terminal" evidence="1">
    <location>
        <begin position="2"/>
        <end position="126"/>
    </location>
</feature>
<dbReference type="InterPro" id="IPR036291">
    <property type="entry name" value="NAD(P)-bd_dom_sf"/>
</dbReference>
<accession>A0A916VFY6</accession>
<dbReference type="PANTHER" id="PTHR43249">
    <property type="entry name" value="UDP-N-ACETYL-2-AMINO-2-DEOXY-D-GLUCURONATE OXIDASE"/>
    <property type="match status" value="1"/>
</dbReference>
<dbReference type="RefSeq" id="WP_200966211.1">
    <property type="nucleotide sequence ID" value="NZ_BMAQ01000009.1"/>
</dbReference>
<dbReference type="InterPro" id="IPR000683">
    <property type="entry name" value="Gfo/Idh/MocA-like_OxRdtase_N"/>
</dbReference>
<protein>
    <submittedName>
        <fullName evidence="3">Oxidoreductase</fullName>
    </submittedName>
</protein>
<dbReference type="Pfam" id="PF01408">
    <property type="entry name" value="GFO_IDH_MocA"/>
    <property type="match status" value="1"/>
</dbReference>
<feature type="domain" description="GFO/IDH/MocA-like oxidoreductase" evidence="2">
    <location>
        <begin position="136"/>
        <end position="259"/>
    </location>
</feature>
<dbReference type="InterPro" id="IPR052515">
    <property type="entry name" value="Gfo/Idh/MocA_Oxidoreductase"/>
</dbReference>
<reference evidence="3" key="1">
    <citation type="submission" date="2020-08" db="EMBL/GenBank/DDBJ databases">
        <authorList>
            <person name="Uke A."/>
            <person name="Chhe C."/>
            <person name="Baramee S."/>
            <person name="Kosugi A."/>
        </authorList>
    </citation>
    <scope>NUCLEOTIDE SEQUENCE</scope>
    <source>
        <strain evidence="3">DA-C8</strain>
    </source>
</reference>